<dbReference type="PROSITE" id="PS51318">
    <property type="entry name" value="TAT"/>
    <property type="match status" value="1"/>
</dbReference>
<dbReference type="AlphaFoldDB" id="A0A419WJ47"/>
<evidence type="ECO:0000259" key="3">
    <source>
        <dbReference type="Pfam" id="PF26255"/>
    </source>
</evidence>
<feature type="region of interest" description="Disordered" evidence="1">
    <location>
        <begin position="37"/>
        <end position="63"/>
    </location>
</feature>
<dbReference type="OrthoDB" id="351264at2157"/>
<evidence type="ECO:0000256" key="2">
    <source>
        <dbReference type="SAM" id="Phobius"/>
    </source>
</evidence>
<dbReference type="InterPro" id="IPR006311">
    <property type="entry name" value="TAT_signal"/>
</dbReference>
<keyword evidence="2" id="KW-1133">Transmembrane helix</keyword>
<sequence length="607" mass="65474">MEHQSSESTANELLESDASRRTVLAGLGAAGTSIAGTAPVAAAAEDGNTTNSSDDSEDEEDDDTIDAVDVATAGAIAGSPAGAAGYAAYQAATWVAGYFGTSEQSEYQELNRLGHWAEVYQTALRNRAASLTTTTLGQDVGEMSRLQWTIEATQEALVAAEDGASRQEAIDQGVEYVEEGLAGVEQNLIDEGHVHILDFVNALKDAEILEELEPHELLKYTGDLSADDPNYDYVLEEGSVEEAGTVEYELLNGETITHTLYQFTEDYYPQNDGSGPGAGDNLVLNVSGLGGAEIVSDVSPAAENWETAGFRVPDWPQDEYDQLSEERQEDIEPPSINERWDDPVLLHLGLWAEAIEEIRTVVDDVTAEIEAFLDEAYEDIVNGDRDAADFFTPSMFAASSPENSTYAFSGAALSTMGMSLPEETVTVETELPVGEDGAYESVELSGTLTARPHPSGGFSVGQTIDPADLESRFYMSYHVEDEGEVQSDIVELRQPFTITDAKEVDPETGEVTDVEELTYTETSTSESPADYDALIESMEELSQFERDLETEQQEVVVELEDERNGLSLPGNPFDFESGNSMLGLAIIAGVLLVVVSLVTDLVPFLGD</sequence>
<feature type="compositionally biased region" description="Acidic residues" evidence="1">
    <location>
        <begin position="54"/>
        <end position="63"/>
    </location>
</feature>
<reference evidence="4 5" key="1">
    <citation type="submission" date="2018-09" db="EMBL/GenBank/DDBJ databases">
        <title>Genomic Encyclopedia of Archaeal and Bacterial Type Strains, Phase II (KMG-II): from individual species to whole genera.</title>
        <authorList>
            <person name="Goeker M."/>
        </authorList>
    </citation>
    <scope>NUCLEOTIDE SEQUENCE [LARGE SCALE GENOMIC DNA]</scope>
    <source>
        <strain evidence="4 5">DSM 13151</strain>
    </source>
</reference>
<dbReference type="RefSeq" id="WP_120244766.1">
    <property type="nucleotide sequence ID" value="NZ_RAPO01000002.1"/>
</dbReference>
<name>A0A419WJ47_9EURY</name>
<keyword evidence="2" id="KW-0472">Membrane</keyword>
<evidence type="ECO:0000313" key="4">
    <source>
        <dbReference type="EMBL" id="RKD95505.1"/>
    </source>
</evidence>
<evidence type="ECO:0000313" key="5">
    <source>
        <dbReference type="Proteomes" id="UP000283805"/>
    </source>
</evidence>
<comment type="caution">
    <text evidence="4">The sequence shown here is derived from an EMBL/GenBank/DDBJ whole genome shotgun (WGS) entry which is preliminary data.</text>
</comment>
<dbReference type="Proteomes" id="UP000283805">
    <property type="component" value="Unassembled WGS sequence"/>
</dbReference>
<feature type="domain" description="Envelope protein N-terminal" evidence="3">
    <location>
        <begin position="98"/>
        <end position="417"/>
    </location>
</feature>
<proteinExistence type="predicted"/>
<gene>
    <name evidence="4" type="ORF">ATJ93_2362</name>
</gene>
<evidence type="ECO:0000256" key="1">
    <source>
        <dbReference type="SAM" id="MobiDB-lite"/>
    </source>
</evidence>
<accession>A0A419WJ47</accession>
<dbReference type="Pfam" id="PF26255">
    <property type="entry name" value="Viral_env_HRPV"/>
    <property type="match status" value="1"/>
</dbReference>
<feature type="transmembrane region" description="Helical" evidence="2">
    <location>
        <begin position="581"/>
        <end position="605"/>
    </location>
</feature>
<dbReference type="InterPro" id="IPR058677">
    <property type="entry name" value="ORF4_N"/>
</dbReference>
<keyword evidence="5" id="KW-1185">Reference proteome</keyword>
<keyword evidence="2" id="KW-0812">Transmembrane</keyword>
<organism evidence="4 5">
    <name type="scientific">Halopiger aswanensis</name>
    <dbReference type="NCBI Taxonomy" id="148449"/>
    <lineage>
        <taxon>Archaea</taxon>
        <taxon>Methanobacteriati</taxon>
        <taxon>Methanobacteriota</taxon>
        <taxon>Stenosarchaea group</taxon>
        <taxon>Halobacteria</taxon>
        <taxon>Halobacteriales</taxon>
        <taxon>Natrialbaceae</taxon>
        <taxon>Halopiger</taxon>
    </lineage>
</organism>
<protein>
    <recommendedName>
        <fullName evidence="3">Envelope protein N-terminal domain-containing protein</fullName>
    </recommendedName>
</protein>
<dbReference type="EMBL" id="RAPO01000002">
    <property type="protein sequence ID" value="RKD95505.1"/>
    <property type="molecule type" value="Genomic_DNA"/>
</dbReference>